<name>A0A3P7LIY0_DIBLA</name>
<dbReference type="Proteomes" id="UP000281553">
    <property type="component" value="Unassembled WGS sequence"/>
</dbReference>
<sequence length="87" mass="9409">MSTFSAPIRVFVDLCCIADPNQLVDANQAKDLEPNMKDPIALEKALEEQAAMEQHGAIIGSISLGLLIVTVICMGEQIKMHVHIAAH</sequence>
<gene>
    <name evidence="2" type="ORF">DILT_LOCUS5689</name>
</gene>
<dbReference type="AlphaFoldDB" id="A0A3P7LIY0"/>
<evidence type="ECO:0000313" key="2">
    <source>
        <dbReference type="EMBL" id="VDN09858.1"/>
    </source>
</evidence>
<feature type="transmembrane region" description="Helical" evidence="1">
    <location>
        <begin position="56"/>
        <end position="74"/>
    </location>
</feature>
<protein>
    <submittedName>
        <fullName evidence="2">Uncharacterized protein</fullName>
    </submittedName>
</protein>
<keyword evidence="1" id="KW-0472">Membrane</keyword>
<evidence type="ECO:0000313" key="3">
    <source>
        <dbReference type="Proteomes" id="UP000281553"/>
    </source>
</evidence>
<accession>A0A3P7LIY0</accession>
<organism evidence="2 3">
    <name type="scientific">Dibothriocephalus latus</name>
    <name type="common">Fish tapeworm</name>
    <name type="synonym">Diphyllobothrium latum</name>
    <dbReference type="NCBI Taxonomy" id="60516"/>
    <lineage>
        <taxon>Eukaryota</taxon>
        <taxon>Metazoa</taxon>
        <taxon>Spiralia</taxon>
        <taxon>Lophotrochozoa</taxon>
        <taxon>Platyhelminthes</taxon>
        <taxon>Cestoda</taxon>
        <taxon>Eucestoda</taxon>
        <taxon>Diphyllobothriidea</taxon>
        <taxon>Diphyllobothriidae</taxon>
        <taxon>Dibothriocephalus</taxon>
    </lineage>
</organism>
<evidence type="ECO:0000256" key="1">
    <source>
        <dbReference type="SAM" id="Phobius"/>
    </source>
</evidence>
<proteinExistence type="predicted"/>
<dbReference type="EMBL" id="UYRU01047948">
    <property type="protein sequence ID" value="VDN09858.1"/>
    <property type="molecule type" value="Genomic_DNA"/>
</dbReference>
<keyword evidence="1" id="KW-0812">Transmembrane</keyword>
<reference evidence="2 3" key="1">
    <citation type="submission" date="2018-11" db="EMBL/GenBank/DDBJ databases">
        <authorList>
            <consortium name="Pathogen Informatics"/>
        </authorList>
    </citation>
    <scope>NUCLEOTIDE SEQUENCE [LARGE SCALE GENOMIC DNA]</scope>
</reference>
<keyword evidence="1" id="KW-1133">Transmembrane helix</keyword>
<keyword evidence="3" id="KW-1185">Reference proteome</keyword>